<gene>
    <name evidence="2" type="ORF">ACFQ11_10960</name>
</gene>
<accession>A0ABW3EL61</accession>
<protein>
    <submittedName>
        <fullName evidence="2">DUF397 domain-containing protein</fullName>
    </submittedName>
</protein>
<evidence type="ECO:0000259" key="1">
    <source>
        <dbReference type="Pfam" id="PF04149"/>
    </source>
</evidence>
<dbReference type="Proteomes" id="UP001596972">
    <property type="component" value="Unassembled WGS sequence"/>
</dbReference>
<proteinExistence type="predicted"/>
<reference evidence="3" key="1">
    <citation type="journal article" date="2019" name="Int. J. Syst. Evol. Microbiol.">
        <title>The Global Catalogue of Microorganisms (GCM) 10K type strain sequencing project: providing services to taxonomists for standard genome sequencing and annotation.</title>
        <authorList>
            <consortium name="The Broad Institute Genomics Platform"/>
            <consortium name="The Broad Institute Genome Sequencing Center for Infectious Disease"/>
            <person name="Wu L."/>
            <person name="Ma J."/>
        </authorList>
    </citation>
    <scope>NUCLEOTIDE SEQUENCE [LARGE SCALE GENOMIC DNA]</scope>
    <source>
        <strain evidence="3">JCM 31202</strain>
    </source>
</reference>
<evidence type="ECO:0000313" key="2">
    <source>
        <dbReference type="EMBL" id="MFD0900912.1"/>
    </source>
</evidence>
<comment type="caution">
    <text evidence="2">The sequence shown here is derived from an EMBL/GenBank/DDBJ whole genome shotgun (WGS) entry which is preliminary data.</text>
</comment>
<dbReference type="InterPro" id="IPR007278">
    <property type="entry name" value="DUF397"/>
</dbReference>
<evidence type="ECO:0000313" key="3">
    <source>
        <dbReference type="Proteomes" id="UP001596972"/>
    </source>
</evidence>
<feature type="domain" description="DUF397" evidence="1">
    <location>
        <begin position="2"/>
        <end position="55"/>
    </location>
</feature>
<organism evidence="2 3">
    <name type="scientific">Actinomadura sediminis</name>
    <dbReference type="NCBI Taxonomy" id="1038904"/>
    <lineage>
        <taxon>Bacteria</taxon>
        <taxon>Bacillati</taxon>
        <taxon>Actinomycetota</taxon>
        <taxon>Actinomycetes</taxon>
        <taxon>Streptosporangiales</taxon>
        <taxon>Thermomonosporaceae</taxon>
        <taxon>Actinomadura</taxon>
    </lineage>
</organism>
<name>A0ABW3EL61_9ACTN</name>
<sequence length="56" mass="6118">MTQWRKSRRSESQGDACVEVAALPHGVGVRDSKRPEGGHLVLGGAAFRALLDEMKR</sequence>
<dbReference type="Pfam" id="PF04149">
    <property type="entry name" value="DUF397"/>
    <property type="match status" value="1"/>
</dbReference>
<dbReference type="EMBL" id="JBHTJA010000015">
    <property type="protein sequence ID" value="MFD0900912.1"/>
    <property type="molecule type" value="Genomic_DNA"/>
</dbReference>
<dbReference type="RefSeq" id="WP_378297907.1">
    <property type="nucleotide sequence ID" value="NZ_JBHTJA010000015.1"/>
</dbReference>
<keyword evidence="3" id="KW-1185">Reference proteome</keyword>